<dbReference type="Proteomes" id="UP000243686">
    <property type="component" value="Unassembled WGS sequence"/>
</dbReference>
<organism evidence="5 6">
    <name type="scientific">Opisthorchis viverrini</name>
    <name type="common">Southeast Asian liver fluke</name>
    <dbReference type="NCBI Taxonomy" id="6198"/>
    <lineage>
        <taxon>Eukaryota</taxon>
        <taxon>Metazoa</taxon>
        <taxon>Spiralia</taxon>
        <taxon>Lophotrochozoa</taxon>
        <taxon>Platyhelminthes</taxon>
        <taxon>Trematoda</taxon>
        <taxon>Digenea</taxon>
        <taxon>Opisthorchiida</taxon>
        <taxon>Opisthorchiata</taxon>
        <taxon>Opisthorchiidae</taxon>
        <taxon>Opisthorchis</taxon>
    </lineage>
</organism>
<accession>A0A1S8X0A6</accession>
<evidence type="ECO:0000313" key="5">
    <source>
        <dbReference type="EMBL" id="OON20135.1"/>
    </source>
</evidence>
<dbReference type="AlphaFoldDB" id="A0A1S8X0A6"/>
<dbReference type="GO" id="GO:0005581">
    <property type="term" value="C:collagen trimer"/>
    <property type="evidence" value="ECO:0007669"/>
    <property type="project" value="UniProtKB-KW"/>
</dbReference>
<reference evidence="5 6" key="1">
    <citation type="submission" date="2015-03" db="EMBL/GenBank/DDBJ databases">
        <title>Draft genome of the nematode, Opisthorchis viverrini.</title>
        <authorList>
            <person name="Mitreva M."/>
        </authorList>
    </citation>
    <scope>NUCLEOTIDE SEQUENCE [LARGE SCALE GENOMIC DNA]</scope>
    <source>
        <strain evidence="5">Khon Kaen</strain>
    </source>
</reference>
<dbReference type="GO" id="GO:0005576">
    <property type="term" value="C:extracellular region"/>
    <property type="evidence" value="ECO:0007669"/>
    <property type="project" value="UniProtKB-SubCell"/>
</dbReference>
<dbReference type="PROSITE" id="PS51461">
    <property type="entry name" value="NC1_FIB"/>
    <property type="match status" value="1"/>
</dbReference>
<comment type="subcellular location">
    <subcellularLocation>
        <location evidence="1">Secreted</location>
    </subcellularLocation>
</comment>
<evidence type="ECO:0000313" key="6">
    <source>
        <dbReference type="Proteomes" id="UP000243686"/>
    </source>
</evidence>
<name>A0A1S8X0A6_OPIVI</name>
<keyword evidence="6" id="KW-1185">Reference proteome</keyword>
<evidence type="ECO:0000256" key="2">
    <source>
        <dbReference type="ARBA" id="ARBA00022525"/>
    </source>
</evidence>
<gene>
    <name evidence="5" type="ORF">X801_03994</name>
</gene>
<keyword evidence="3" id="KW-0176">Collagen</keyword>
<dbReference type="GO" id="GO:0005201">
    <property type="term" value="F:extracellular matrix structural constituent"/>
    <property type="evidence" value="ECO:0007669"/>
    <property type="project" value="InterPro"/>
</dbReference>
<feature type="domain" description="Fibrillar collagen NC1" evidence="4">
    <location>
        <begin position="1"/>
        <end position="108"/>
    </location>
</feature>
<sequence>MPKDQLVFLQLSSEVGIQRLKINCKKMRGGREPVLLSDDGRLVQLNASGASISIQIEEDTCSTKDYGSLLITIRTKQPTLLPIRDARFFHGKDSSASVSLEVGTVCYGGIDPEEPAFIEKLQEEQDDFTEFPLNDGTSASATLVNRQPRWDTLSKLFTS</sequence>
<proteinExistence type="predicted"/>
<evidence type="ECO:0000259" key="4">
    <source>
        <dbReference type="PROSITE" id="PS51461"/>
    </source>
</evidence>
<dbReference type="InterPro" id="IPR000885">
    <property type="entry name" value="Fib_collagen_C"/>
</dbReference>
<evidence type="ECO:0000256" key="1">
    <source>
        <dbReference type="ARBA" id="ARBA00004613"/>
    </source>
</evidence>
<keyword evidence="2" id="KW-0964">Secreted</keyword>
<dbReference type="EMBL" id="KV892834">
    <property type="protein sequence ID" value="OON20135.1"/>
    <property type="molecule type" value="Genomic_DNA"/>
</dbReference>
<protein>
    <recommendedName>
        <fullName evidence="4">Fibrillar collagen NC1 domain-containing protein</fullName>
    </recommendedName>
</protein>
<evidence type="ECO:0000256" key="3">
    <source>
        <dbReference type="ARBA" id="ARBA00023119"/>
    </source>
</evidence>
<dbReference type="Gene3D" id="2.60.120.1000">
    <property type="match status" value="1"/>
</dbReference>